<evidence type="ECO:0000259" key="2">
    <source>
        <dbReference type="Pfam" id="PF01551"/>
    </source>
</evidence>
<gene>
    <name evidence="3" type="ORF">CJ305_12610</name>
</gene>
<dbReference type="OrthoDB" id="9810477at2"/>
<evidence type="ECO:0000313" key="3">
    <source>
        <dbReference type="EMBL" id="PHQ29024.1"/>
    </source>
</evidence>
<dbReference type="AlphaFoldDB" id="A0A2G1VQJ7"/>
<dbReference type="SUPFAM" id="SSF51261">
    <property type="entry name" value="Duplicated hybrid motif"/>
    <property type="match status" value="2"/>
</dbReference>
<protein>
    <submittedName>
        <fullName evidence="3">Peptidase M23</fullName>
    </submittedName>
</protein>
<sequence length="563" mass="63042">MQNIFSFFFLLISAIALAQDEIPQDYFIKPLKIPTVLAGSFGELRSNHFHSGLDIKTQGRTGLDVVASASGYVSRIKISHYGYGKALYITHPNGYVTVYGHLDAFAGAVDDYVKARQYEAESYEIELFPNPDELPVDQGQLVAYSGNTGSSGGPHVHFEIRDKNERPMNAQLFGVDVPDHSAPVINDLLVYALSDTSTVNNSRNKVRLKFTKQPDGNFLSEKVTAYGPIGFAIGTIDRQDGAPNSNGIYKIETRLNGSKTLEVEMDKFSFAETRYLNRMIDYALFESERDRVQKLFIERNNPLSIFKMEQNKGILNLSKEGGSALYTIKISDLPGNTTTLTVPITIQKENTVNPLISKETPYLVQPETAQNFEVGSWSLFIPKGAFYDDYYLDIKANTDALHLDQDTIPVHEYIRLGYDVSAFKPQDRERLYIGRVNSRGLLSYEGATLNGDELSATVNSLGDFKIGLDTTGPSIESLDFKDGKWISELKHIDFKISDRDSGIKSYRATINGKFALLEYEYKNNRLRYFFEDGISVSGANDFKLIVTDNVGNSTTFSATFYRK</sequence>
<feature type="chain" id="PRO_5013672837" evidence="1">
    <location>
        <begin position="19"/>
        <end position="563"/>
    </location>
</feature>
<dbReference type="InterPro" id="IPR016047">
    <property type="entry name" value="M23ase_b-sheet_dom"/>
</dbReference>
<evidence type="ECO:0000256" key="1">
    <source>
        <dbReference type="SAM" id="SignalP"/>
    </source>
</evidence>
<organism evidence="3 4">
    <name type="scientific">Leeuwenhoekiella nanhaiensis</name>
    <dbReference type="NCBI Taxonomy" id="1655491"/>
    <lineage>
        <taxon>Bacteria</taxon>
        <taxon>Pseudomonadati</taxon>
        <taxon>Bacteroidota</taxon>
        <taxon>Flavobacteriia</taxon>
        <taxon>Flavobacteriales</taxon>
        <taxon>Flavobacteriaceae</taxon>
        <taxon>Leeuwenhoekiella</taxon>
    </lineage>
</organism>
<dbReference type="GO" id="GO:0004222">
    <property type="term" value="F:metalloendopeptidase activity"/>
    <property type="evidence" value="ECO:0007669"/>
    <property type="project" value="TreeGrafter"/>
</dbReference>
<feature type="domain" description="M23ase beta-sheet core" evidence="2">
    <location>
        <begin position="136"/>
        <end position="169"/>
    </location>
</feature>
<proteinExistence type="predicted"/>
<reference evidence="3 4" key="1">
    <citation type="submission" date="2017-08" db="EMBL/GenBank/DDBJ databases">
        <title>The whole genome shortgun sequences of strain Leeuwenhoekiella nanhaiensis G18 from the South China Sea.</title>
        <authorList>
            <person name="Liu Q."/>
        </authorList>
    </citation>
    <scope>NUCLEOTIDE SEQUENCE [LARGE SCALE GENOMIC DNA]</scope>
    <source>
        <strain evidence="3 4">G18</strain>
    </source>
</reference>
<accession>A0A2G1VQJ7</accession>
<dbReference type="RefSeq" id="WP_099646639.1">
    <property type="nucleotide sequence ID" value="NZ_KZ319292.1"/>
</dbReference>
<dbReference type="InterPro" id="IPR050570">
    <property type="entry name" value="Cell_wall_metabolism_enzyme"/>
</dbReference>
<dbReference type="PANTHER" id="PTHR21666">
    <property type="entry name" value="PEPTIDASE-RELATED"/>
    <property type="match status" value="1"/>
</dbReference>
<dbReference type="CDD" id="cd12797">
    <property type="entry name" value="M23_peptidase"/>
    <property type="match status" value="1"/>
</dbReference>
<feature type="signal peptide" evidence="1">
    <location>
        <begin position="1"/>
        <end position="18"/>
    </location>
</feature>
<dbReference type="Proteomes" id="UP000229433">
    <property type="component" value="Unassembled WGS sequence"/>
</dbReference>
<dbReference type="Pfam" id="PF01551">
    <property type="entry name" value="Peptidase_M23"/>
    <property type="match status" value="2"/>
</dbReference>
<dbReference type="InterPro" id="IPR011055">
    <property type="entry name" value="Dup_hybrid_motif"/>
</dbReference>
<keyword evidence="4" id="KW-1185">Reference proteome</keyword>
<name>A0A2G1VQJ7_9FLAO</name>
<evidence type="ECO:0000313" key="4">
    <source>
        <dbReference type="Proteomes" id="UP000229433"/>
    </source>
</evidence>
<dbReference type="EMBL" id="NQXA01000010">
    <property type="protein sequence ID" value="PHQ29024.1"/>
    <property type="molecule type" value="Genomic_DNA"/>
</dbReference>
<dbReference type="Gene3D" id="2.70.70.10">
    <property type="entry name" value="Glucose Permease (Domain IIA)"/>
    <property type="match status" value="1"/>
</dbReference>
<dbReference type="PANTHER" id="PTHR21666:SF270">
    <property type="entry name" value="MUREIN HYDROLASE ACTIVATOR ENVC"/>
    <property type="match status" value="1"/>
</dbReference>
<comment type="caution">
    <text evidence="3">The sequence shown here is derived from an EMBL/GenBank/DDBJ whole genome shotgun (WGS) entry which is preliminary data.</text>
</comment>
<keyword evidence="1" id="KW-0732">Signal</keyword>
<feature type="domain" description="M23ase beta-sheet core" evidence="2">
    <location>
        <begin position="49"/>
        <end position="117"/>
    </location>
</feature>